<dbReference type="Proteomes" id="UP000197596">
    <property type="component" value="Unassembled WGS sequence"/>
</dbReference>
<name>A0A246WQC1_9BURK</name>
<organism evidence="5 6">
    <name type="scientific">Herbaspirillum robiniae</name>
    <dbReference type="NCBI Taxonomy" id="2014887"/>
    <lineage>
        <taxon>Bacteria</taxon>
        <taxon>Pseudomonadati</taxon>
        <taxon>Pseudomonadota</taxon>
        <taxon>Betaproteobacteria</taxon>
        <taxon>Burkholderiales</taxon>
        <taxon>Oxalobacteraceae</taxon>
        <taxon>Herbaspirillum</taxon>
    </lineage>
</organism>
<keyword evidence="1" id="KW-0805">Transcription regulation</keyword>
<dbReference type="RefSeq" id="WP_088751629.1">
    <property type="nucleotide sequence ID" value="NZ_NJGU01000007.1"/>
</dbReference>
<dbReference type="InterPro" id="IPR018062">
    <property type="entry name" value="HTH_AraC-typ_CS"/>
</dbReference>
<evidence type="ECO:0000259" key="4">
    <source>
        <dbReference type="PROSITE" id="PS01124"/>
    </source>
</evidence>
<keyword evidence="2" id="KW-0238">DNA-binding</keyword>
<dbReference type="PANTHER" id="PTHR46796">
    <property type="entry name" value="HTH-TYPE TRANSCRIPTIONAL ACTIVATOR RHAS-RELATED"/>
    <property type="match status" value="1"/>
</dbReference>
<dbReference type="GO" id="GO:0003700">
    <property type="term" value="F:DNA-binding transcription factor activity"/>
    <property type="evidence" value="ECO:0007669"/>
    <property type="project" value="InterPro"/>
</dbReference>
<protein>
    <submittedName>
        <fullName evidence="5">AraC family transcriptional regulator</fullName>
    </submittedName>
</protein>
<reference evidence="5 6" key="1">
    <citation type="submission" date="2017-06" db="EMBL/GenBank/DDBJ databases">
        <title>Herbaspirillum phytohormonus sp. nov., isolated from the root nodule of Robinia pseudoacacia in lead-zinc mine.</title>
        <authorList>
            <person name="Fan M."/>
            <person name="Lin Y."/>
        </authorList>
    </citation>
    <scope>NUCLEOTIDE SEQUENCE [LARGE SCALE GENOMIC DNA]</scope>
    <source>
        <strain evidence="5 6">HZ10</strain>
    </source>
</reference>
<feature type="domain" description="HTH araC/xylS-type" evidence="4">
    <location>
        <begin position="202"/>
        <end position="300"/>
    </location>
</feature>
<dbReference type="SMART" id="SM00342">
    <property type="entry name" value="HTH_ARAC"/>
    <property type="match status" value="1"/>
</dbReference>
<dbReference type="GO" id="GO:0043565">
    <property type="term" value="F:sequence-specific DNA binding"/>
    <property type="evidence" value="ECO:0007669"/>
    <property type="project" value="InterPro"/>
</dbReference>
<dbReference type="SUPFAM" id="SSF46689">
    <property type="entry name" value="Homeodomain-like"/>
    <property type="match status" value="2"/>
</dbReference>
<accession>A0A246WQC1</accession>
<dbReference type="InterPro" id="IPR009057">
    <property type="entry name" value="Homeodomain-like_sf"/>
</dbReference>
<keyword evidence="3" id="KW-0804">Transcription</keyword>
<sequence length="303" mass="34054">MSASTSFADSIVTPAGIDSLGCLADSLHKSHELRRPDLAFYRKRVDQEQVSQVRTDASDRGFLVGVSMSPQHRRSIFRGRQGSHHDFNRGGIYIRDFSEDYRADIHGAFDFLLVELPRAFFEQSGQDQRGRIPGLKTVTGLYDPVLEHLAHALAPALARPDEASMLFVDQIGVAIGTHVMQRYGGARAPRGVRGGLSRLHEERAKQMLMEKVRGNVSIPEIARECNMSASYFLRAFKESTGQTPHQWLMAQRVQRAREFLRDTELPLAEVAIACNFYDQSHFSRVFSQVVGTSPGSWRRHSRG</sequence>
<dbReference type="PANTHER" id="PTHR46796:SF14">
    <property type="entry name" value="TRANSCRIPTIONAL REGULATORY PROTEIN"/>
    <property type="match status" value="1"/>
</dbReference>
<dbReference type="AlphaFoldDB" id="A0A246WQC1"/>
<dbReference type="InterPro" id="IPR050204">
    <property type="entry name" value="AraC_XylS_family_regulators"/>
</dbReference>
<dbReference type="Gene3D" id="1.10.10.60">
    <property type="entry name" value="Homeodomain-like"/>
    <property type="match status" value="2"/>
</dbReference>
<dbReference type="PROSITE" id="PS00041">
    <property type="entry name" value="HTH_ARAC_FAMILY_1"/>
    <property type="match status" value="1"/>
</dbReference>
<evidence type="ECO:0000256" key="2">
    <source>
        <dbReference type="ARBA" id="ARBA00023125"/>
    </source>
</evidence>
<evidence type="ECO:0000256" key="3">
    <source>
        <dbReference type="ARBA" id="ARBA00023163"/>
    </source>
</evidence>
<evidence type="ECO:0000313" key="6">
    <source>
        <dbReference type="Proteomes" id="UP000197596"/>
    </source>
</evidence>
<evidence type="ECO:0000313" key="5">
    <source>
        <dbReference type="EMBL" id="OWY28550.1"/>
    </source>
</evidence>
<dbReference type="InterPro" id="IPR018060">
    <property type="entry name" value="HTH_AraC"/>
</dbReference>
<dbReference type="PROSITE" id="PS01124">
    <property type="entry name" value="HTH_ARAC_FAMILY_2"/>
    <property type="match status" value="1"/>
</dbReference>
<dbReference type="Pfam" id="PF12833">
    <property type="entry name" value="HTH_18"/>
    <property type="match status" value="1"/>
</dbReference>
<dbReference type="EMBL" id="NJGU01000007">
    <property type="protein sequence ID" value="OWY28550.1"/>
    <property type="molecule type" value="Genomic_DNA"/>
</dbReference>
<proteinExistence type="predicted"/>
<comment type="caution">
    <text evidence="5">The sequence shown here is derived from an EMBL/GenBank/DDBJ whole genome shotgun (WGS) entry which is preliminary data.</text>
</comment>
<evidence type="ECO:0000256" key="1">
    <source>
        <dbReference type="ARBA" id="ARBA00023015"/>
    </source>
</evidence>
<gene>
    <name evidence="5" type="ORF">CEJ42_15085</name>
</gene>